<dbReference type="STRING" id="36745.CLSAP_33960"/>
<organism evidence="2 3">
    <name type="scientific">Clostridium saccharoperbutylacetonicum N1-4(HMT)</name>
    <dbReference type="NCBI Taxonomy" id="931276"/>
    <lineage>
        <taxon>Bacteria</taxon>
        <taxon>Bacillati</taxon>
        <taxon>Bacillota</taxon>
        <taxon>Clostridia</taxon>
        <taxon>Eubacteriales</taxon>
        <taxon>Clostridiaceae</taxon>
        <taxon>Clostridium</taxon>
    </lineage>
</organism>
<dbReference type="KEGG" id="csr:Cspa_c36180"/>
<protein>
    <submittedName>
        <fullName evidence="2">Uncharacterized protein</fullName>
    </submittedName>
</protein>
<feature type="transmembrane region" description="Helical" evidence="1">
    <location>
        <begin position="127"/>
        <end position="148"/>
    </location>
</feature>
<keyword evidence="1" id="KW-1133">Transmembrane helix</keyword>
<dbReference type="PATRIC" id="fig|931276.5.peg.3645"/>
<dbReference type="Proteomes" id="UP000011728">
    <property type="component" value="Chromosome"/>
</dbReference>
<evidence type="ECO:0000313" key="3">
    <source>
        <dbReference type="Proteomes" id="UP000011728"/>
    </source>
</evidence>
<dbReference type="OrthoDB" id="1905079at2"/>
<evidence type="ECO:0000313" key="2">
    <source>
        <dbReference type="EMBL" id="AGF57379.1"/>
    </source>
</evidence>
<gene>
    <name evidence="2" type="ORF">Cspa_c36180</name>
</gene>
<sequence length="210" mass="24752">MTILDMLNKVNTGNNSMEKALEIIKDNFTNLVNDNYELVIRENGELNVKIPSLEKRNEYVYKDLTEYKYPLIMCMRVQELKNPEAYNYILTKFMELYKDKLDLFFKDVNTIYKLKDNIVKTKNNTDYITYSSMTMGVVGAISLCIFNFNDITRQIFILSIIIFFILSMMLQTTKENRVKKVIDAYLSLIKTDWYHEELLKEAAFLANFIG</sequence>
<proteinExistence type="predicted"/>
<dbReference type="eggNOG" id="ENOG5030G6B">
    <property type="taxonomic scope" value="Bacteria"/>
</dbReference>
<dbReference type="AlphaFoldDB" id="M1MHI3"/>
<feature type="transmembrane region" description="Helical" evidence="1">
    <location>
        <begin position="154"/>
        <end position="170"/>
    </location>
</feature>
<dbReference type="RefSeq" id="WP_015393695.1">
    <property type="nucleotide sequence ID" value="NC_020291.1"/>
</dbReference>
<keyword evidence="1" id="KW-0812">Transmembrane</keyword>
<reference evidence="2 3" key="1">
    <citation type="submission" date="2013-02" db="EMBL/GenBank/DDBJ databases">
        <title>Genome sequence of Clostridium saccharoperbutylacetonicum N1-4(HMT).</title>
        <authorList>
            <person name="Poehlein A."/>
            <person name="Daniel R."/>
        </authorList>
    </citation>
    <scope>NUCLEOTIDE SEQUENCE [LARGE SCALE GENOMIC DNA]</scope>
    <source>
        <strain evidence="3">N1-4(HMT)</strain>
    </source>
</reference>
<keyword evidence="1" id="KW-0472">Membrane</keyword>
<keyword evidence="3" id="KW-1185">Reference proteome</keyword>
<dbReference type="EMBL" id="CP004121">
    <property type="protein sequence ID" value="AGF57379.1"/>
    <property type="molecule type" value="Genomic_DNA"/>
</dbReference>
<name>M1MHI3_9CLOT</name>
<dbReference type="HOGENOM" id="CLU_1298024_0_0_9"/>
<accession>M1MHI3</accession>
<evidence type="ECO:0000256" key="1">
    <source>
        <dbReference type="SAM" id="Phobius"/>
    </source>
</evidence>